<dbReference type="EMBL" id="ML170156">
    <property type="protein sequence ID" value="TDL29570.1"/>
    <property type="molecule type" value="Genomic_DNA"/>
</dbReference>
<keyword evidence="3" id="KW-1185">Reference proteome</keyword>
<organism evidence="2 3">
    <name type="scientific">Rickenella mellea</name>
    <dbReference type="NCBI Taxonomy" id="50990"/>
    <lineage>
        <taxon>Eukaryota</taxon>
        <taxon>Fungi</taxon>
        <taxon>Dikarya</taxon>
        <taxon>Basidiomycota</taxon>
        <taxon>Agaricomycotina</taxon>
        <taxon>Agaricomycetes</taxon>
        <taxon>Hymenochaetales</taxon>
        <taxon>Rickenellaceae</taxon>
        <taxon>Rickenella</taxon>
    </lineage>
</organism>
<dbReference type="Proteomes" id="UP000294933">
    <property type="component" value="Unassembled WGS sequence"/>
</dbReference>
<dbReference type="OrthoDB" id="514070at2759"/>
<dbReference type="AlphaFoldDB" id="A0A4R5XEN4"/>
<name>A0A4R5XEN4_9AGAM</name>
<reference evidence="2 3" key="1">
    <citation type="submission" date="2018-06" db="EMBL/GenBank/DDBJ databases">
        <title>A transcriptomic atlas of mushroom development highlights an independent origin of complex multicellularity.</title>
        <authorList>
            <consortium name="DOE Joint Genome Institute"/>
            <person name="Krizsan K."/>
            <person name="Almasi E."/>
            <person name="Merenyi Z."/>
            <person name="Sahu N."/>
            <person name="Viragh M."/>
            <person name="Koszo T."/>
            <person name="Mondo S."/>
            <person name="Kiss B."/>
            <person name="Balint B."/>
            <person name="Kues U."/>
            <person name="Barry K."/>
            <person name="Hegedus J.C."/>
            <person name="Henrissat B."/>
            <person name="Johnson J."/>
            <person name="Lipzen A."/>
            <person name="Ohm R."/>
            <person name="Nagy I."/>
            <person name="Pangilinan J."/>
            <person name="Yan J."/>
            <person name="Xiong Y."/>
            <person name="Grigoriev I.V."/>
            <person name="Hibbett D.S."/>
            <person name="Nagy L.G."/>
        </authorList>
    </citation>
    <scope>NUCLEOTIDE SEQUENCE [LARGE SCALE GENOMIC DNA]</scope>
    <source>
        <strain evidence="2 3">SZMC22713</strain>
    </source>
</reference>
<evidence type="ECO:0000313" key="3">
    <source>
        <dbReference type="Proteomes" id="UP000294933"/>
    </source>
</evidence>
<evidence type="ECO:0000313" key="2">
    <source>
        <dbReference type="EMBL" id="TDL29570.1"/>
    </source>
</evidence>
<evidence type="ECO:0000256" key="1">
    <source>
        <dbReference type="SAM" id="MobiDB-lite"/>
    </source>
</evidence>
<proteinExistence type="predicted"/>
<gene>
    <name evidence="2" type="ORF">BD410DRAFT_709803</name>
</gene>
<sequence length="372" mass="40559">MPGSDSKLPLPTFLKVLSNGGMAMPKAMAAAAKIYKTCNTPKALAALKDLTLKQFGIDDKEDRKQVLAAVKKAGFKGTSEVSGTVAEGSKSPYRFISKKQSPSPRKRRRDNDGQNELLPTGPPDEGSSLGSLEFNENLDEDVLTTKSVVVNRAPVMTAWATVVAERLGFKREEALSIASAYTEMNAISKGVSIGVFDDSKGKGVDLKKGDAQPFVDFMGRRPVFTTQSGDWRALVKGQPILPSIAYSYITRAFRQTLPFVMGALRLLATSYSPTQLNAEAFSLYSQFRPAVNKWGGRSEVRCDTILALRRKEPAGTTKALPEETADLDRESAIALSEDGPSNKRSKVMTLEEYEASLDNIPLPDDLTFEETF</sequence>
<dbReference type="VEuPathDB" id="FungiDB:BD410DRAFT_709803"/>
<protein>
    <submittedName>
        <fullName evidence="2">Uncharacterized protein</fullName>
    </submittedName>
</protein>
<accession>A0A4R5XEN4</accession>
<feature type="region of interest" description="Disordered" evidence="1">
    <location>
        <begin position="92"/>
        <end position="132"/>
    </location>
</feature>